<keyword evidence="1" id="KW-0560">Oxidoreductase</keyword>
<dbReference type="PANTHER" id="PTHR30466:SF1">
    <property type="entry name" value="FMN REDUCTASE (NADH) RUTF"/>
    <property type="match status" value="1"/>
</dbReference>
<feature type="domain" description="Flavin reductase like" evidence="2">
    <location>
        <begin position="27"/>
        <end position="174"/>
    </location>
</feature>
<dbReference type="Gene3D" id="2.30.110.10">
    <property type="entry name" value="Electron Transport, Fmn-binding Protein, Chain A"/>
    <property type="match status" value="1"/>
</dbReference>
<gene>
    <name evidence="3" type="ORF">FHS55_001786</name>
</gene>
<dbReference type="Pfam" id="PF01613">
    <property type="entry name" value="Flavin_Reduct"/>
    <property type="match status" value="1"/>
</dbReference>
<proteinExistence type="predicted"/>
<dbReference type="RefSeq" id="WP_246339997.1">
    <property type="nucleotide sequence ID" value="NZ_JACICD010000003.1"/>
</dbReference>
<dbReference type="EMBL" id="JACICD010000003">
    <property type="protein sequence ID" value="MBB3771187.1"/>
    <property type="molecule type" value="Genomic_DNA"/>
</dbReference>
<evidence type="ECO:0000313" key="3">
    <source>
        <dbReference type="EMBL" id="MBB3771187.1"/>
    </source>
</evidence>
<reference evidence="3 4" key="1">
    <citation type="submission" date="2020-08" db="EMBL/GenBank/DDBJ databases">
        <title>Genomic Encyclopedia of Type Strains, Phase IV (KMG-IV): sequencing the most valuable type-strain genomes for metagenomic binning, comparative biology and taxonomic classification.</title>
        <authorList>
            <person name="Goeker M."/>
        </authorList>
    </citation>
    <scope>NUCLEOTIDE SEQUENCE [LARGE SCALE GENOMIC DNA]</scope>
    <source>
        <strain evidence="3 4">DSM 5895</strain>
    </source>
</reference>
<name>A0A839Z9K2_9HYPH</name>
<comment type="caution">
    <text evidence="3">The sequence shown here is derived from an EMBL/GenBank/DDBJ whole genome shotgun (WGS) entry which is preliminary data.</text>
</comment>
<dbReference type="InterPro" id="IPR050268">
    <property type="entry name" value="NADH-dep_flavin_reductase"/>
</dbReference>
<evidence type="ECO:0000256" key="1">
    <source>
        <dbReference type="ARBA" id="ARBA00023002"/>
    </source>
</evidence>
<dbReference type="AlphaFoldDB" id="A0A839Z9K2"/>
<dbReference type="SUPFAM" id="SSF50475">
    <property type="entry name" value="FMN-binding split barrel"/>
    <property type="match status" value="1"/>
</dbReference>
<accession>A0A839Z9K2</accession>
<dbReference type="InterPro" id="IPR012349">
    <property type="entry name" value="Split_barrel_FMN-bd"/>
</dbReference>
<organism evidence="3 4">
    <name type="scientific">Ancylobacter tetraedralis</name>
    <dbReference type="NCBI Taxonomy" id="217068"/>
    <lineage>
        <taxon>Bacteria</taxon>
        <taxon>Pseudomonadati</taxon>
        <taxon>Pseudomonadota</taxon>
        <taxon>Alphaproteobacteria</taxon>
        <taxon>Hyphomicrobiales</taxon>
        <taxon>Xanthobacteraceae</taxon>
        <taxon>Ancylobacter</taxon>
    </lineage>
</organism>
<dbReference type="InterPro" id="IPR002563">
    <property type="entry name" value="Flavin_Rdtase-like_dom"/>
</dbReference>
<protein>
    <submittedName>
        <fullName evidence="3">Flavin reductase (DIM6/NTAB) family NADH-FMN oxidoreductase RutF</fullName>
    </submittedName>
</protein>
<dbReference type="GO" id="GO:0010181">
    <property type="term" value="F:FMN binding"/>
    <property type="evidence" value="ECO:0007669"/>
    <property type="project" value="InterPro"/>
</dbReference>
<dbReference type="GO" id="GO:0042602">
    <property type="term" value="F:riboflavin reductase (NADPH) activity"/>
    <property type="evidence" value="ECO:0007669"/>
    <property type="project" value="TreeGrafter"/>
</dbReference>
<evidence type="ECO:0000313" key="4">
    <source>
        <dbReference type="Proteomes" id="UP000533469"/>
    </source>
</evidence>
<keyword evidence="4" id="KW-1185">Reference proteome</keyword>
<dbReference type="PANTHER" id="PTHR30466">
    <property type="entry name" value="FLAVIN REDUCTASE"/>
    <property type="match status" value="1"/>
</dbReference>
<dbReference type="SMART" id="SM00903">
    <property type="entry name" value="Flavin_Reduct"/>
    <property type="match status" value="1"/>
</dbReference>
<dbReference type="Proteomes" id="UP000533469">
    <property type="component" value="Unassembled WGS sequence"/>
</dbReference>
<evidence type="ECO:0000259" key="2">
    <source>
        <dbReference type="SMART" id="SM00903"/>
    </source>
</evidence>
<sequence>MMPSPTDPTIPAPSAQAPDSAGFRAAMRELAAGVTIITAGRDGGRRGLTATAVCSVSADPPTLLVCINRSAEGHAAIRESGAFCVNVIAAEHQCLAERFAGRDGARGAERFEHGEWRSLATGAPVLADAVAAFDCQVIQAIDAGTHTVFLGAVTATTVSPQRAALLYRAGAFAPAN</sequence>